<dbReference type="GO" id="GO:0006661">
    <property type="term" value="P:phosphatidylinositol biosynthetic process"/>
    <property type="evidence" value="ECO:0007669"/>
    <property type="project" value="TreeGrafter"/>
</dbReference>
<organism evidence="4 5">
    <name type="scientific">Rhamnusium bicolor</name>
    <dbReference type="NCBI Taxonomy" id="1586634"/>
    <lineage>
        <taxon>Eukaryota</taxon>
        <taxon>Metazoa</taxon>
        <taxon>Ecdysozoa</taxon>
        <taxon>Arthropoda</taxon>
        <taxon>Hexapoda</taxon>
        <taxon>Insecta</taxon>
        <taxon>Pterygota</taxon>
        <taxon>Neoptera</taxon>
        <taxon>Endopterygota</taxon>
        <taxon>Coleoptera</taxon>
        <taxon>Polyphaga</taxon>
        <taxon>Cucujiformia</taxon>
        <taxon>Chrysomeloidea</taxon>
        <taxon>Cerambycidae</taxon>
        <taxon>Lepturinae</taxon>
        <taxon>Rhagiini</taxon>
        <taxon>Rhamnusium</taxon>
    </lineage>
</organism>
<keyword evidence="5" id="KW-1185">Reference proteome</keyword>
<dbReference type="EMBL" id="JANEYF010002544">
    <property type="protein sequence ID" value="KAJ8945057.1"/>
    <property type="molecule type" value="Genomic_DNA"/>
</dbReference>
<dbReference type="GO" id="GO:0016020">
    <property type="term" value="C:membrane"/>
    <property type="evidence" value="ECO:0007669"/>
    <property type="project" value="TreeGrafter"/>
</dbReference>
<accession>A0AAV8Y360</accession>
<keyword evidence="3" id="KW-0812">Transmembrane</keyword>
<protein>
    <submittedName>
        <fullName evidence="4">Uncharacterized protein</fullName>
    </submittedName>
</protein>
<evidence type="ECO:0000313" key="4">
    <source>
        <dbReference type="EMBL" id="KAJ8945057.1"/>
    </source>
</evidence>
<dbReference type="GO" id="GO:0071617">
    <property type="term" value="F:lysophospholipid acyltransferase activity"/>
    <property type="evidence" value="ECO:0007669"/>
    <property type="project" value="TreeGrafter"/>
</dbReference>
<evidence type="ECO:0000256" key="2">
    <source>
        <dbReference type="ARBA" id="ARBA00010323"/>
    </source>
</evidence>
<keyword evidence="3" id="KW-1133">Transmembrane helix</keyword>
<comment type="pathway">
    <text evidence="1">Lipid metabolism.</text>
</comment>
<keyword evidence="3" id="KW-0472">Membrane</keyword>
<feature type="transmembrane region" description="Helical" evidence="3">
    <location>
        <begin position="35"/>
        <end position="60"/>
    </location>
</feature>
<feature type="transmembrane region" description="Helical" evidence="3">
    <location>
        <begin position="143"/>
        <end position="162"/>
    </location>
</feature>
<evidence type="ECO:0000256" key="3">
    <source>
        <dbReference type="SAM" id="Phobius"/>
    </source>
</evidence>
<proteinExistence type="inferred from homology"/>
<reference evidence="4" key="1">
    <citation type="journal article" date="2023" name="Insect Mol. Biol.">
        <title>Genome sequencing provides insights into the evolution of gene families encoding plant cell wall-degrading enzymes in longhorned beetles.</title>
        <authorList>
            <person name="Shin N.R."/>
            <person name="Okamura Y."/>
            <person name="Kirsch R."/>
            <person name="Pauchet Y."/>
        </authorList>
    </citation>
    <scope>NUCLEOTIDE SEQUENCE</scope>
    <source>
        <strain evidence="4">RBIC_L_NR</strain>
    </source>
</reference>
<dbReference type="GO" id="GO:0030258">
    <property type="term" value="P:lipid modification"/>
    <property type="evidence" value="ECO:0007669"/>
    <property type="project" value="TreeGrafter"/>
</dbReference>
<dbReference type="GO" id="GO:0044233">
    <property type="term" value="C:mitochondria-associated endoplasmic reticulum membrane contact site"/>
    <property type="evidence" value="ECO:0007669"/>
    <property type="project" value="TreeGrafter"/>
</dbReference>
<feature type="transmembrane region" description="Helical" evidence="3">
    <location>
        <begin position="222"/>
        <end position="242"/>
    </location>
</feature>
<name>A0AAV8Y360_9CUCU</name>
<dbReference type="InterPro" id="IPR049941">
    <property type="entry name" value="LPLAT_7/PORCN-like"/>
</dbReference>
<comment type="similarity">
    <text evidence="2">Belongs to the membrane-bound acyltransferase family.</text>
</comment>
<dbReference type="Proteomes" id="UP001162156">
    <property type="component" value="Unassembled WGS sequence"/>
</dbReference>
<evidence type="ECO:0000256" key="1">
    <source>
        <dbReference type="ARBA" id="ARBA00005189"/>
    </source>
</evidence>
<dbReference type="AlphaFoldDB" id="A0AAV8Y360"/>
<dbReference type="PANTHER" id="PTHR13906">
    <property type="entry name" value="PORCUPINE"/>
    <property type="match status" value="1"/>
</dbReference>
<dbReference type="PANTHER" id="PTHR13906:SF16">
    <property type="entry name" value="LYSOPHOSPHOLIPID ACYLTRANSFERASE 7"/>
    <property type="match status" value="1"/>
</dbReference>
<gene>
    <name evidence="4" type="ORF">NQ314_009324</name>
</gene>
<evidence type="ECO:0000313" key="5">
    <source>
        <dbReference type="Proteomes" id="UP001162156"/>
    </source>
</evidence>
<feature type="transmembrane region" description="Helical" evidence="3">
    <location>
        <begin position="191"/>
        <end position="210"/>
    </location>
</feature>
<feature type="transmembrane region" description="Helical" evidence="3">
    <location>
        <begin position="93"/>
        <end position="110"/>
    </location>
</feature>
<comment type="caution">
    <text evidence="4">The sequence shown here is derived from an EMBL/GenBank/DDBJ whole genome shotgun (WGS) entry which is preliminary data.</text>
</comment>
<sequence length="269" mass="31923">MNREDVVYLCLLLFSMVFGVCYRRIHDVDYKKKTGALVGLLIIFIVSGLHSVHVLITVFINACPYYRYTTYLDHLTKPYYKYDNYKEALLKKLYLIPLLGGIHLITSYYWPLSYVFSDEFYNRSFLYRYWYIWPVYLVFRSRLYFGLVLTEMVCITGGLGLYPDFSRPKPGRGPTENFKKTKATSLRISKLVMLFLKMQMFSYQTVSFILLELGKIFHYYNSVYHCITILYLGLYILGQYLLHRKVLAERKFSQENGKEAQNDLKYKQG</sequence>